<comment type="domain">
    <text evidence="13">The beta-hairpin motif is involved in DNA binding.</text>
</comment>
<comment type="similarity">
    <text evidence="2 13 14">Belongs to the UvrB family.</text>
</comment>
<comment type="subunit">
    <text evidence="11 13 14">Forms a heterotetramer with UvrA during the search for lesions. Interacts with UvrC in an incision complex.</text>
</comment>
<dbReference type="InterPro" id="IPR001943">
    <property type="entry name" value="UVR_dom"/>
</dbReference>
<dbReference type="CDD" id="cd18790">
    <property type="entry name" value="SF2_C_UvrB"/>
    <property type="match status" value="1"/>
</dbReference>
<keyword evidence="6 13" id="KW-0228">DNA excision</keyword>
<feature type="region of interest" description="Disordered" evidence="16">
    <location>
        <begin position="41"/>
        <end position="88"/>
    </location>
</feature>
<dbReference type="InterPro" id="IPR041471">
    <property type="entry name" value="UvrB_inter"/>
</dbReference>
<keyword evidence="7 13" id="KW-0067">ATP-binding</keyword>
<dbReference type="AlphaFoldDB" id="A0A7W6RIL4"/>
<dbReference type="PROSITE" id="PS51192">
    <property type="entry name" value="HELICASE_ATP_BIND_1"/>
    <property type="match status" value="1"/>
</dbReference>
<evidence type="ECO:0000256" key="5">
    <source>
        <dbReference type="ARBA" id="ARBA00022763"/>
    </source>
</evidence>
<evidence type="ECO:0000256" key="9">
    <source>
        <dbReference type="ARBA" id="ARBA00023204"/>
    </source>
</evidence>
<dbReference type="Pfam" id="PF12344">
    <property type="entry name" value="UvrB"/>
    <property type="match status" value="1"/>
</dbReference>
<dbReference type="NCBIfam" id="NF003673">
    <property type="entry name" value="PRK05298.1"/>
    <property type="match status" value="1"/>
</dbReference>
<evidence type="ECO:0000313" key="21">
    <source>
        <dbReference type="Proteomes" id="UP000533641"/>
    </source>
</evidence>
<evidence type="ECO:0000256" key="15">
    <source>
        <dbReference type="SAM" id="Coils"/>
    </source>
</evidence>
<dbReference type="HAMAP" id="MF_00204">
    <property type="entry name" value="UvrB"/>
    <property type="match status" value="1"/>
</dbReference>
<dbReference type="GO" id="GO:0005737">
    <property type="term" value="C:cytoplasm"/>
    <property type="evidence" value="ECO:0007669"/>
    <property type="project" value="UniProtKB-SubCell"/>
</dbReference>
<evidence type="ECO:0000256" key="16">
    <source>
        <dbReference type="SAM" id="MobiDB-lite"/>
    </source>
</evidence>
<comment type="caution">
    <text evidence="20">The sequence shown here is derived from an EMBL/GenBank/DDBJ whole genome shotgun (WGS) entry which is preliminary data.</text>
</comment>
<dbReference type="RefSeq" id="WP_183922972.1">
    <property type="nucleotide sequence ID" value="NZ_JACIGM010000001.1"/>
</dbReference>
<dbReference type="GO" id="GO:0016887">
    <property type="term" value="F:ATP hydrolysis activity"/>
    <property type="evidence" value="ECO:0007669"/>
    <property type="project" value="InterPro"/>
</dbReference>
<dbReference type="GO" id="GO:0009432">
    <property type="term" value="P:SOS response"/>
    <property type="evidence" value="ECO:0007669"/>
    <property type="project" value="UniProtKB-UniRule"/>
</dbReference>
<comment type="function">
    <text evidence="13">The UvrABC repair system catalyzes the recognition and processing of DNA lesions. A damage recognition complex composed of 2 UvrA and 2 UvrB subunits scans DNA for abnormalities. Upon binding of the UvrA(2)B(2) complex to a putative damaged site, the DNA wraps around one UvrB monomer. DNA wrap is dependent on ATP binding by UvrB and probably causes local melting of the DNA helix, facilitating insertion of UvrB beta-hairpin between the DNA strands. Then UvrB probes one DNA strand for the presence of a lesion. If a lesion is found the UvrA subunits dissociate and the UvrB-DNA preincision complex is formed. This complex is subsequently bound by UvrC and the second UvrB is released. If no lesion is found, the DNA wraps around the other UvrB subunit that will check the other stand for damage.</text>
</comment>
<dbReference type="GO" id="GO:0003677">
    <property type="term" value="F:DNA binding"/>
    <property type="evidence" value="ECO:0007669"/>
    <property type="project" value="UniProtKB-UniRule"/>
</dbReference>
<comment type="subcellular location">
    <subcellularLocation>
        <location evidence="1 13 14">Cytoplasm</location>
    </subcellularLocation>
</comment>
<dbReference type="InterPro" id="IPR036876">
    <property type="entry name" value="UVR_dom_sf"/>
</dbReference>
<accession>A0A7W6RIL4</accession>
<dbReference type="Proteomes" id="UP000533641">
    <property type="component" value="Unassembled WGS sequence"/>
</dbReference>
<evidence type="ECO:0000256" key="10">
    <source>
        <dbReference type="ARBA" id="ARBA00023236"/>
    </source>
</evidence>
<evidence type="ECO:0000259" key="18">
    <source>
        <dbReference type="PROSITE" id="PS51192"/>
    </source>
</evidence>
<dbReference type="SMART" id="SM00487">
    <property type="entry name" value="DEXDc"/>
    <property type="match status" value="1"/>
</dbReference>
<evidence type="ECO:0000313" key="20">
    <source>
        <dbReference type="EMBL" id="MBB4272969.1"/>
    </source>
</evidence>
<keyword evidence="15" id="KW-0175">Coiled coil</keyword>
<feature type="compositionally biased region" description="Basic and acidic residues" evidence="16">
    <location>
        <begin position="822"/>
        <end position="840"/>
    </location>
</feature>
<dbReference type="SUPFAM" id="SSF46600">
    <property type="entry name" value="C-terminal UvrC-binding domain of UvrB"/>
    <property type="match status" value="1"/>
</dbReference>
<proteinExistence type="inferred from homology"/>
<feature type="compositionally biased region" description="Low complexity" evidence="16">
    <location>
        <begin position="855"/>
        <end position="864"/>
    </location>
</feature>
<dbReference type="InterPro" id="IPR001650">
    <property type="entry name" value="Helicase_C-like"/>
</dbReference>
<dbReference type="InterPro" id="IPR004807">
    <property type="entry name" value="UvrB"/>
</dbReference>
<dbReference type="CDD" id="cd17916">
    <property type="entry name" value="DEXHc_UvrB"/>
    <property type="match status" value="1"/>
</dbReference>
<feature type="domain" description="UVR" evidence="17">
    <location>
        <begin position="779"/>
        <end position="814"/>
    </location>
</feature>
<feature type="compositionally biased region" description="Polar residues" evidence="16">
    <location>
        <begin position="872"/>
        <end position="887"/>
    </location>
</feature>
<evidence type="ECO:0000256" key="3">
    <source>
        <dbReference type="ARBA" id="ARBA00022490"/>
    </source>
</evidence>
<reference evidence="20 21" key="1">
    <citation type="submission" date="2020-08" db="EMBL/GenBank/DDBJ databases">
        <title>Genomic Encyclopedia of Type Strains, Phase IV (KMG-V): Genome sequencing to study the core and pangenomes of soil and plant-associated prokaryotes.</title>
        <authorList>
            <person name="Whitman W."/>
        </authorList>
    </citation>
    <scope>NUCLEOTIDE SEQUENCE [LARGE SCALE GENOMIC DNA]</scope>
    <source>
        <strain evidence="20 21">SEMIA 402</strain>
    </source>
</reference>
<keyword evidence="3 13" id="KW-0963">Cytoplasm</keyword>
<evidence type="ECO:0000259" key="17">
    <source>
        <dbReference type="PROSITE" id="PS50151"/>
    </source>
</evidence>
<evidence type="ECO:0000256" key="12">
    <source>
        <dbReference type="ARBA" id="ARBA00029504"/>
    </source>
</evidence>
<dbReference type="PANTHER" id="PTHR24029">
    <property type="entry name" value="UVRABC SYSTEM PROTEIN B"/>
    <property type="match status" value="1"/>
</dbReference>
<keyword evidence="8 13" id="KW-0267">Excision nuclease</keyword>
<evidence type="ECO:0000256" key="6">
    <source>
        <dbReference type="ARBA" id="ARBA00022769"/>
    </source>
</evidence>
<dbReference type="InterPro" id="IPR014001">
    <property type="entry name" value="Helicase_ATP-bd"/>
</dbReference>
<dbReference type="GO" id="GO:0009381">
    <property type="term" value="F:excinuclease ABC activity"/>
    <property type="evidence" value="ECO:0007669"/>
    <property type="project" value="UniProtKB-UniRule"/>
</dbReference>
<keyword evidence="4 13" id="KW-0547">Nucleotide-binding</keyword>
<dbReference type="PROSITE" id="PS51194">
    <property type="entry name" value="HELICASE_CTER"/>
    <property type="match status" value="1"/>
</dbReference>
<protein>
    <recommendedName>
        <fullName evidence="12 13">UvrABC system protein B</fullName>
        <shortName evidence="13">Protein UvrB</shortName>
    </recommendedName>
    <alternativeName>
        <fullName evidence="13">Excinuclease ABC subunit B</fullName>
    </alternativeName>
</protein>
<evidence type="ECO:0000259" key="19">
    <source>
        <dbReference type="PROSITE" id="PS51194"/>
    </source>
</evidence>
<keyword evidence="10 13" id="KW-0742">SOS response</keyword>
<feature type="short sequence motif" description="Beta-hairpin" evidence="13">
    <location>
        <begin position="241"/>
        <end position="264"/>
    </location>
</feature>
<dbReference type="SMART" id="SM00490">
    <property type="entry name" value="HELICc"/>
    <property type="match status" value="1"/>
</dbReference>
<dbReference type="Gene3D" id="4.10.860.10">
    <property type="entry name" value="UVR domain"/>
    <property type="match status" value="1"/>
</dbReference>
<dbReference type="InterPro" id="IPR027417">
    <property type="entry name" value="P-loop_NTPase"/>
</dbReference>
<feature type="region of interest" description="Disordered" evidence="16">
    <location>
        <begin position="820"/>
        <end position="1024"/>
    </location>
</feature>
<dbReference type="GO" id="GO:0005524">
    <property type="term" value="F:ATP binding"/>
    <property type="evidence" value="ECO:0007669"/>
    <property type="project" value="UniProtKB-UniRule"/>
</dbReference>
<dbReference type="GO" id="GO:0006289">
    <property type="term" value="P:nucleotide-excision repair"/>
    <property type="evidence" value="ECO:0007669"/>
    <property type="project" value="UniProtKB-UniRule"/>
</dbReference>
<dbReference type="SUPFAM" id="SSF52540">
    <property type="entry name" value="P-loop containing nucleoside triphosphate hydrolases"/>
    <property type="match status" value="2"/>
</dbReference>
<dbReference type="InterPro" id="IPR006935">
    <property type="entry name" value="Helicase/UvrB_N"/>
</dbReference>
<evidence type="ECO:0000256" key="13">
    <source>
        <dbReference type="HAMAP-Rule" id="MF_00204"/>
    </source>
</evidence>
<dbReference type="PROSITE" id="PS50151">
    <property type="entry name" value="UVR"/>
    <property type="match status" value="1"/>
</dbReference>
<dbReference type="Pfam" id="PF17757">
    <property type="entry name" value="UvrB_inter"/>
    <property type="match status" value="1"/>
</dbReference>
<feature type="coiled-coil region" evidence="15">
    <location>
        <begin position="406"/>
        <end position="433"/>
    </location>
</feature>
<feature type="region of interest" description="Disordered" evidence="16">
    <location>
        <begin position="1"/>
        <end position="28"/>
    </location>
</feature>
<feature type="compositionally biased region" description="Basic and acidic residues" evidence="16">
    <location>
        <begin position="906"/>
        <end position="922"/>
    </location>
</feature>
<feature type="domain" description="Helicase C-terminal" evidence="19">
    <location>
        <begin position="580"/>
        <end position="746"/>
    </location>
</feature>
<name>A0A7W6RIL4_9HYPH</name>
<dbReference type="PANTHER" id="PTHR24029:SF0">
    <property type="entry name" value="UVRABC SYSTEM PROTEIN B"/>
    <property type="match status" value="1"/>
</dbReference>
<dbReference type="Pfam" id="PF04851">
    <property type="entry name" value="ResIII"/>
    <property type="match status" value="1"/>
</dbReference>
<evidence type="ECO:0000256" key="4">
    <source>
        <dbReference type="ARBA" id="ARBA00022741"/>
    </source>
</evidence>
<organism evidence="20 21">
    <name type="scientific">Rhizobium mongolense</name>
    <dbReference type="NCBI Taxonomy" id="57676"/>
    <lineage>
        <taxon>Bacteria</taxon>
        <taxon>Pseudomonadati</taxon>
        <taxon>Pseudomonadota</taxon>
        <taxon>Alphaproteobacteria</taxon>
        <taxon>Hyphomicrobiales</taxon>
        <taxon>Rhizobiaceae</taxon>
        <taxon>Rhizobium/Agrobacterium group</taxon>
        <taxon>Rhizobium</taxon>
    </lineage>
</organism>
<dbReference type="Pfam" id="PF02151">
    <property type="entry name" value="UVR"/>
    <property type="match status" value="1"/>
</dbReference>
<feature type="domain" description="Helicase ATP-binding" evidence="18">
    <location>
        <begin position="175"/>
        <end position="328"/>
    </location>
</feature>
<keyword evidence="9 13" id="KW-0234">DNA repair</keyword>
<dbReference type="Pfam" id="PF00271">
    <property type="entry name" value="Helicase_C"/>
    <property type="match status" value="1"/>
</dbReference>
<evidence type="ECO:0000256" key="7">
    <source>
        <dbReference type="ARBA" id="ARBA00022840"/>
    </source>
</evidence>
<feature type="compositionally biased region" description="Low complexity" evidence="16">
    <location>
        <begin position="973"/>
        <end position="985"/>
    </location>
</feature>
<dbReference type="Gene3D" id="3.40.50.300">
    <property type="entry name" value="P-loop containing nucleotide triphosphate hydrolases"/>
    <property type="match status" value="3"/>
</dbReference>
<feature type="binding site" evidence="13">
    <location>
        <begin position="188"/>
        <end position="195"/>
    </location>
    <ligand>
        <name>ATP</name>
        <dbReference type="ChEBI" id="CHEBI:30616"/>
    </ligand>
</feature>
<evidence type="ECO:0000256" key="11">
    <source>
        <dbReference type="ARBA" id="ARBA00026033"/>
    </source>
</evidence>
<dbReference type="GO" id="GO:0009380">
    <property type="term" value="C:excinuclease repair complex"/>
    <property type="evidence" value="ECO:0007669"/>
    <property type="project" value="InterPro"/>
</dbReference>
<dbReference type="InterPro" id="IPR024759">
    <property type="entry name" value="UvrB_YAD/RRR_dom"/>
</dbReference>
<keyword evidence="5 13" id="KW-0227">DNA damage</keyword>
<evidence type="ECO:0000256" key="2">
    <source>
        <dbReference type="ARBA" id="ARBA00008533"/>
    </source>
</evidence>
<evidence type="ECO:0000256" key="14">
    <source>
        <dbReference type="RuleBase" id="RU003587"/>
    </source>
</evidence>
<feature type="compositionally biased region" description="Basic residues" evidence="16">
    <location>
        <begin position="1011"/>
        <end position="1024"/>
    </location>
</feature>
<dbReference type="EMBL" id="JACIGM010000001">
    <property type="protein sequence ID" value="MBB4272969.1"/>
    <property type="molecule type" value="Genomic_DNA"/>
</dbReference>
<dbReference type="NCBIfam" id="TIGR00631">
    <property type="entry name" value="uvrb"/>
    <property type="match status" value="1"/>
</dbReference>
<sequence>MAKSTKKSPAPNGFEEAPQSSFEGAPLEGSVADWVKQLEADAEASSVETQREIASKAGKHRKKVEIAASKSARGTSMGGSTDPKTRAAAGLNPVSGMDTTLEEASQLSAGTAVTATVEALSALIESGNPLHKNGKIWTPHRPARPEKSEGGITIRMASDYQPAGDQPAAIKDLVEGLVNGDRSQVLLGVTGSGKTFTMAKVIEATQRPAVILAPNKTLAAQLYSEFKNFFPDNAVEYFVSYYDYYQPEAYVPRSDTYIEKESSINEQIDRMRHSATRSLLERDDCIIVASVSCIYGIGSVETYTAMTFQMSVGDRLDQRQLLADLVAQQYKRRDMDFQRGSFRVRGDTIELFPAHLEDAAWRISMFGDEIDAITEFDPLTGQKTGDLKSVKIYANSHYVTPRPTLNGAIKAIKEELRLRLAELERAGRLLEAQRLEQRTRYDIEMLEATGSCAGIENYSRYLTGRAPGEPPPTLFEYIPDNALLFIDESHVTVPQIGGMYRGDFRRKATLAEYGFRLPSCMDNRPLRFEEWDAMRPDTVAVSATPGGWEMEQAGGVFAEQVIRPTGLIDPPVEVRSARSQVDDVLGEIRETAAKGYRTLVTVLTKRMAEDLTEYLHEQGVRVRYMHSDIDTLERIEIIRDLRLGAFDVLVGINLLREGLDIPECGFVAILDADKEGFLRSETSLIQTIGRAARNVDGKVILYADTVTGSMKRAMEETSRRREKQVAYNEEHGITPESVKARISDILDSVYERDHVRADISGVSGKGFADGGNLVGNNLAAHLSALEKQMRDAAADLDFEKAARLRDEIKRLKAAELAVMDDPMAREESRTMEGGRKDPSRLRTSTSAPQQGGGASRAATGASRSPHGEEAQRTVSNQEGGRGTSSFAKPSLDDMGPGTDTAIPLFRKPDLDEMGRDVAEPARKPLFRKNTLDEMTVGRTEKPVTGKLPVKPDAAKSTKPFSPLQEGQPERADAPSSPSSSGLTRGSSDDPRPLVRGKTGAGSYEDPADQKRKGRTKGKTGRPGH</sequence>
<evidence type="ECO:0000256" key="8">
    <source>
        <dbReference type="ARBA" id="ARBA00022881"/>
    </source>
</evidence>
<evidence type="ECO:0000256" key="1">
    <source>
        <dbReference type="ARBA" id="ARBA00004496"/>
    </source>
</evidence>
<gene>
    <name evidence="13" type="primary">uvrB</name>
    <name evidence="20" type="ORF">GGE12_000711</name>
</gene>